<name>A0ABV9QAD1_9BURK</name>
<protein>
    <recommendedName>
        <fullName evidence="11">Transport permease protein</fullName>
    </recommendedName>
</protein>
<keyword evidence="8 11" id="KW-1133">Transmembrane helix</keyword>
<comment type="caution">
    <text evidence="13">The sequence shown here is derived from an EMBL/GenBank/DDBJ whole genome shotgun (WGS) entry which is preliminary data.</text>
</comment>
<comment type="subcellular location">
    <subcellularLocation>
        <location evidence="11">Cell inner membrane</location>
        <topology evidence="11">Multi-pass membrane protein</topology>
    </subcellularLocation>
    <subcellularLocation>
        <location evidence="1">Cell membrane</location>
        <topology evidence="1">Multi-pass membrane protein</topology>
    </subcellularLocation>
</comment>
<feature type="transmembrane region" description="Helical" evidence="11">
    <location>
        <begin position="113"/>
        <end position="139"/>
    </location>
</feature>
<keyword evidence="7" id="KW-0972">Capsule biogenesis/degradation</keyword>
<dbReference type="Proteomes" id="UP001596001">
    <property type="component" value="Unassembled WGS sequence"/>
</dbReference>
<proteinExistence type="inferred from homology"/>
<keyword evidence="9" id="KW-0625">Polysaccharide transport</keyword>
<evidence type="ECO:0000256" key="7">
    <source>
        <dbReference type="ARBA" id="ARBA00022903"/>
    </source>
</evidence>
<keyword evidence="10 11" id="KW-0472">Membrane</keyword>
<sequence>MNFLLLSVWPWRHRSLIAQLAGREIHARYRQSWLGLLWMVLTPLLMLGIYTLVFRHIMRVRWYGLEESNLAFALRIYAGLAVFNFFAECVNRAPGLVLEQPHLVKKVVFPLEILPWVNATSAAAGLAVSGLLLLACAAVQGNGLPITALALPLVWLPLLPLVLGLGWLLSGVGTYVRDVGQLLGMAVSALMFLSPIFFPVEALPASVRGWMLLNPLAWVMTGTRDVLLQGKWPDWQALGLLWVACTLLALLGAAFFRKVRTGFADVV</sequence>
<dbReference type="PANTHER" id="PTHR30413:SF10">
    <property type="entry name" value="CAPSULE POLYSACCHARIDE EXPORT INNER-MEMBRANE PROTEIN CTRC"/>
    <property type="match status" value="1"/>
</dbReference>
<dbReference type="InterPro" id="IPR013525">
    <property type="entry name" value="ABC2_TM"/>
</dbReference>
<feature type="domain" description="ABC transmembrane type-2" evidence="12">
    <location>
        <begin position="34"/>
        <end position="259"/>
    </location>
</feature>
<evidence type="ECO:0000313" key="13">
    <source>
        <dbReference type="EMBL" id="MFC4787537.1"/>
    </source>
</evidence>
<dbReference type="PROSITE" id="PS51012">
    <property type="entry name" value="ABC_TM2"/>
    <property type="match status" value="1"/>
</dbReference>
<keyword evidence="3 11" id="KW-0813">Transport</keyword>
<evidence type="ECO:0000256" key="9">
    <source>
        <dbReference type="ARBA" id="ARBA00023047"/>
    </source>
</evidence>
<evidence type="ECO:0000256" key="2">
    <source>
        <dbReference type="ARBA" id="ARBA00007783"/>
    </source>
</evidence>
<evidence type="ECO:0000259" key="12">
    <source>
        <dbReference type="PROSITE" id="PS51012"/>
    </source>
</evidence>
<evidence type="ECO:0000256" key="3">
    <source>
        <dbReference type="ARBA" id="ARBA00022448"/>
    </source>
</evidence>
<keyword evidence="6 11" id="KW-0812">Transmembrane</keyword>
<comment type="caution">
    <text evidence="11">Lacks conserved residue(s) required for the propagation of feature annotation.</text>
</comment>
<dbReference type="PIRSF" id="PIRSF006648">
    <property type="entry name" value="DrrB"/>
    <property type="match status" value="1"/>
</dbReference>
<keyword evidence="5" id="KW-0762">Sugar transport</keyword>
<evidence type="ECO:0000256" key="8">
    <source>
        <dbReference type="ARBA" id="ARBA00022989"/>
    </source>
</evidence>
<evidence type="ECO:0000256" key="5">
    <source>
        <dbReference type="ARBA" id="ARBA00022597"/>
    </source>
</evidence>
<dbReference type="Pfam" id="PF01061">
    <property type="entry name" value="ABC2_membrane"/>
    <property type="match status" value="1"/>
</dbReference>
<dbReference type="EMBL" id="JBHSHJ010000001">
    <property type="protein sequence ID" value="MFC4787537.1"/>
    <property type="molecule type" value="Genomic_DNA"/>
</dbReference>
<evidence type="ECO:0000256" key="10">
    <source>
        <dbReference type="ARBA" id="ARBA00023136"/>
    </source>
</evidence>
<evidence type="ECO:0000256" key="1">
    <source>
        <dbReference type="ARBA" id="ARBA00004651"/>
    </source>
</evidence>
<feature type="transmembrane region" description="Helical" evidence="11">
    <location>
        <begin position="33"/>
        <end position="53"/>
    </location>
</feature>
<feature type="transmembrane region" description="Helical" evidence="11">
    <location>
        <begin position="235"/>
        <end position="256"/>
    </location>
</feature>
<dbReference type="InterPro" id="IPR047817">
    <property type="entry name" value="ABC2_TM_bact-type"/>
</dbReference>
<comment type="similarity">
    <text evidence="2 11">Belongs to the ABC-2 integral membrane protein family.</text>
</comment>
<reference evidence="14" key="1">
    <citation type="journal article" date="2019" name="Int. J. Syst. Evol. Microbiol.">
        <title>The Global Catalogue of Microorganisms (GCM) 10K type strain sequencing project: providing services to taxonomists for standard genome sequencing and annotation.</title>
        <authorList>
            <consortium name="The Broad Institute Genomics Platform"/>
            <consortium name="The Broad Institute Genome Sequencing Center for Infectious Disease"/>
            <person name="Wu L."/>
            <person name="Ma J."/>
        </authorList>
    </citation>
    <scope>NUCLEOTIDE SEQUENCE [LARGE SCALE GENOMIC DNA]</scope>
    <source>
        <strain evidence="14">CCUG 49452</strain>
    </source>
</reference>
<dbReference type="InterPro" id="IPR000412">
    <property type="entry name" value="ABC_2_transport"/>
</dbReference>
<evidence type="ECO:0000256" key="11">
    <source>
        <dbReference type="RuleBase" id="RU361157"/>
    </source>
</evidence>
<dbReference type="PANTHER" id="PTHR30413">
    <property type="entry name" value="INNER MEMBRANE TRANSPORT PERMEASE"/>
    <property type="match status" value="1"/>
</dbReference>
<dbReference type="RefSeq" id="WP_382429081.1">
    <property type="nucleotide sequence ID" value="NZ_JBHSHJ010000001.1"/>
</dbReference>
<keyword evidence="4 11" id="KW-1003">Cell membrane</keyword>
<gene>
    <name evidence="13" type="ORF">ACFO6X_00815</name>
</gene>
<evidence type="ECO:0000256" key="4">
    <source>
        <dbReference type="ARBA" id="ARBA00022475"/>
    </source>
</evidence>
<keyword evidence="14" id="KW-1185">Reference proteome</keyword>
<feature type="transmembrane region" description="Helical" evidence="11">
    <location>
        <begin position="146"/>
        <end position="169"/>
    </location>
</feature>
<evidence type="ECO:0000256" key="6">
    <source>
        <dbReference type="ARBA" id="ARBA00022692"/>
    </source>
</evidence>
<organism evidence="13 14">
    <name type="scientific">Giesbergeria sinuosa</name>
    <dbReference type="NCBI Taxonomy" id="80883"/>
    <lineage>
        <taxon>Bacteria</taxon>
        <taxon>Pseudomonadati</taxon>
        <taxon>Pseudomonadota</taxon>
        <taxon>Betaproteobacteria</taxon>
        <taxon>Burkholderiales</taxon>
        <taxon>Comamonadaceae</taxon>
        <taxon>Giesbergeria</taxon>
    </lineage>
</organism>
<accession>A0ABV9QAD1</accession>
<feature type="transmembrane region" description="Helical" evidence="11">
    <location>
        <begin position="181"/>
        <end position="200"/>
    </location>
</feature>
<evidence type="ECO:0000313" key="14">
    <source>
        <dbReference type="Proteomes" id="UP001596001"/>
    </source>
</evidence>